<dbReference type="Pfam" id="PF20283">
    <property type="entry name" value="CTD7"/>
    <property type="match status" value="1"/>
</dbReference>
<dbReference type="RefSeq" id="WP_064435910.1">
    <property type="nucleotide sequence ID" value="NZ_RRZA01000140.1"/>
</dbReference>
<evidence type="ECO:0000259" key="1">
    <source>
        <dbReference type="Pfam" id="PF20283"/>
    </source>
</evidence>
<dbReference type="InterPro" id="IPR046913">
    <property type="entry name" value="ABC-3C_CTD7"/>
</dbReference>
<gene>
    <name evidence="2" type="ORF">EI167_21305</name>
</gene>
<reference evidence="2 3" key="1">
    <citation type="submission" date="2020-07" db="EMBL/GenBank/DDBJ databases">
        <title>Halophilic bacteria isolated from french cheeses.</title>
        <authorList>
            <person name="Kothe C.I."/>
            <person name="Farah-Kraiem B."/>
            <person name="Renault P."/>
            <person name="Dridi B."/>
        </authorList>
    </citation>
    <scope>NUCLEOTIDE SEQUENCE [LARGE SCALE GENOMIC DNA]</scope>
    <source>
        <strain evidence="2 3">FME14</strain>
    </source>
</reference>
<dbReference type="EMBL" id="RRZA01000140">
    <property type="protein sequence ID" value="MBE0459910.1"/>
    <property type="molecule type" value="Genomic_DNA"/>
</dbReference>
<protein>
    <recommendedName>
        <fullName evidence="1">ABC-three component systems C-terminal domain-containing protein</fullName>
    </recommendedName>
</protein>
<name>A0ABR9FSV8_9GAMM</name>
<proteinExistence type="predicted"/>
<evidence type="ECO:0000313" key="2">
    <source>
        <dbReference type="EMBL" id="MBE0459910.1"/>
    </source>
</evidence>
<organism evidence="2 3">
    <name type="scientific">Pseudoalteromonas prydzensis</name>
    <dbReference type="NCBI Taxonomy" id="182141"/>
    <lineage>
        <taxon>Bacteria</taxon>
        <taxon>Pseudomonadati</taxon>
        <taxon>Pseudomonadota</taxon>
        <taxon>Gammaproteobacteria</taxon>
        <taxon>Alteromonadales</taxon>
        <taxon>Pseudoalteromonadaceae</taxon>
        <taxon>Pseudoalteromonas</taxon>
    </lineage>
</organism>
<feature type="domain" description="ABC-three component systems C-terminal" evidence="1">
    <location>
        <begin position="256"/>
        <end position="381"/>
    </location>
</feature>
<comment type="caution">
    <text evidence="2">The sequence shown here is derived from an EMBL/GenBank/DDBJ whole genome shotgun (WGS) entry which is preliminary data.</text>
</comment>
<sequence>MSNHQAGFAKLGYLYQIRYALYRAIEDTEAYYVKLEALDDVEVKKKDEHELFQLKHHINKDNLNDKSVDLWKTIGIWAEQILKGNVSHEGLKYYLATTSTITENSIASLLTKNGRDEAEALRMLDKAADEIKNKKLLKSISNYLKLSPKQKKVMCESMIIIANEDNSEEIVGKIKNRLELTVQSTFIDSLYEKLEGWWFNNVIAFLLGRKDKLWRNEVVQKVLDLSYEYHPDTLPIDFEDLEMSNNEKEGFLGYQFVKQLELVGVGTERIHNAILDYYRAYNQRTKWVVDDLSIDYDISNYERRLKDDWTRFRLSVIDELEDAEEKEIKKAGRKIFNWVETQADIRIRRKVSQRFIMVGSYHILANKTPPSLGWHPDFVEKLKEIIEPKEIKHAK</sequence>
<evidence type="ECO:0000313" key="3">
    <source>
        <dbReference type="Proteomes" id="UP000707245"/>
    </source>
</evidence>
<accession>A0ABR9FSV8</accession>
<keyword evidence="3" id="KW-1185">Reference proteome</keyword>
<dbReference type="Proteomes" id="UP000707245">
    <property type="component" value="Unassembled WGS sequence"/>
</dbReference>